<protein>
    <submittedName>
        <fullName evidence="1">Putative Retiin</fullName>
    </submittedName>
</protein>
<dbReference type="SUPFAM" id="SSF50978">
    <property type="entry name" value="WD40 repeat-like"/>
    <property type="match status" value="1"/>
</dbReference>
<dbReference type="EMBL" id="JTDY01000282">
    <property type="protein sequence ID" value="KOB77919.1"/>
    <property type="molecule type" value="Genomic_DNA"/>
</dbReference>
<proteinExistence type="predicted"/>
<comment type="caution">
    <text evidence="1">The sequence shown here is derived from an EMBL/GenBank/DDBJ whole genome shotgun (WGS) entry which is preliminary data.</text>
</comment>
<dbReference type="InterPro" id="IPR036322">
    <property type="entry name" value="WD40_repeat_dom_sf"/>
</dbReference>
<evidence type="ECO:0000313" key="1">
    <source>
        <dbReference type="EMBL" id="KOB77919.1"/>
    </source>
</evidence>
<gene>
    <name evidence="1" type="ORF">OBRU01_02929</name>
</gene>
<keyword evidence="2" id="KW-1185">Reference proteome</keyword>
<dbReference type="STRING" id="104452.A0A0L7LR78"/>
<dbReference type="Proteomes" id="UP000037510">
    <property type="component" value="Unassembled WGS sequence"/>
</dbReference>
<evidence type="ECO:0000313" key="2">
    <source>
        <dbReference type="Proteomes" id="UP000037510"/>
    </source>
</evidence>
<organism evidence="1 2">
    <name type="scientific">Operophtera brumata</name>
    <name type="common">Winter moth</name>
    <name type="synonym">Phalaena brumata</name>
    <dbReference type="NCBI Taxonomy" id="104452"/>
    <lineage>
        <taxon>Eukaryota</taxon>
        <taxon>Metazoa</taxon>
        <taxon>Ecdysozoa</taxon>
        <taxon>Arthropoda</taxon>
        <taxon>Hexapoda</taxon>
        <taxon>Insecta</taxon>
        <taxon>Pterygota</taxon>
        <taxon>Neoptera</taxon>
        <taxon>Endopterygota</taxon>
        <taxon>Lepidoptera</taxon>
        <taxon>Glossata</taxon>
        <taxon>Ditrysia</taxon>
        <taxon>Geometroidea</taxon>
        <taxon>Geometridae</taxon>
        <taxon>Larentiinae</taxon>
        <taxon>Operophtera</taxon>
    </lineage>
</organism>
<dbReference type="AlphaFoldDB" id="A0A0L7LR78"/>
<name>A0A0L7LR78_OPEBR</name>
<sequence>MVAHDIYITFYNLKHNFEIVYTANNEKAGDGVDAIAGHKSNLFAFAEKTRAGRIFIVTFPAFNILAELKDMDMNRYKGLCMMECDLVAGFSGFPDYLMSCWGEGLTVWEVAQCYKRCLMMKRSKLEVSGWEVSEPSLVGVCWSSDGQLYAILSDKGIGLVASLEWSDDLTGQHKPCSLKKTESKWKVVFTYTPYEEVSRLISNSTCDMAAMWTKNGLVYRIAGESEEKVLMKYVEGEDVSFEASPVEPLLAVLGCAGCNYGVSLYLLDAPQLTLMASMCLTHQIVSRAVFSTTGRQMIAAAMSAGHIFILNRIICINAETGHDNKFAGKMQGPYSRLLPLSIPDHMLGLPHLARHFHVLRLTADRHGKMQGPYSRLLALSIPDHMLGLPHLARHFHVLRLTADVS</sequence>
<reference evidence="1 2" key="1">
    <citation type="journal article" date="2015" name="Genome Biol. Evol.">
        <title>The genome of winter moth (Operophtera brumata) provides a genomic perspective on sexual dimorphism and phenology.</title>
        <authorList>
            <person name="Derks M.F."/>
            <person name="Smit S."/>
            <person name="Salis L."/>
            <person name="Schijlen E."/>
            <person name="Bossers A."/>
            <person name="Mateman C."/>
            <person name="Pijl A.S."/>
            <person name="de Ridder D."/>
            <person name="Groenen M.A."/>
            <person name="Visser M.E."/>
            <person name="Megens H.J."/>
        </authorList>
    </citation>
    <scope>NUCLEOTIDE SEQUENCE [LARGE SCALE GENOMIC DNA]</scope>
    <source>
        <strain evidence="1">WM2013NL</strain>
        <tissue evidence="1">Head and thorax</tissue>
    </source>
</reference>
<accession>A0A0L7LR78</accession>